<dbReference type="RefSeq" id="WP_262840728.1">
    <property type="nucleotide sequence ID" value="NZ_JANZYP010000002.1"/>
</dbReference>
<sequence>MKALVLSGGSGTRLRPLSHTMPKQLVPIANKPVLAYGLEAIRDAGITEVGLVVGERIEDIREMVGDGSRYGLEVTYIPQEAPLGLAHAVVIARDFLGDDDFLMYLGDNVVLDGIDELVRHFRENPSDAQVTVHPADPREGGLAVLDADGRVTAVEEKPKNPTSNLALMGIYVFTPSIHEAVRSIPPSARGELEITDAIGWLIDKGYDVQGRLYQGFWRDAGLIDSLLECNQAVLDLVGPRIAGKVDDDTEVIGRVVIEAGATVTRSRLVGPLVIGPEAIVDGSYLGPYTSVGEQCVIEDATVEYSIVMDRAVIRDVRGIHGSLIGRATTVRTAGPAKGGHRLVLGDNCQISLV</sequence>
<dbReference type="SUPFAM" id="SSF53448">
    <property type="entry name" value="Nucleotide-diphospho-sugar transferases"/>
    <property type="match status" value="1"/>
</dbReference>
<dbReference type="InterPro" id="IPR005835">
    <property type="entry name" value="NTP_transferase_dom"/>
</dbReference>
<dbReference type="InterPro" id="IPR029044">
    <property type="entry name" value="Nucleotide-diphossugar_trans"/>
</dbReference>
<dbReference type="CDD" id="cd04189">
    <property type="entry name" value="G1P_TT_long"/>
    <property type="match status" value="1"/>
</dbReference>
<dbReference type="Gene3D" id="3.90.550.10">
    <property type="entry name" value="Spore Coat Polysaccharide Biosynthesis Protein SpsA, Chain A"/>
    <property type="match status" value="1"/>
</dbReference>
<name>A0ABV9EEI5_9ACTN</name>
<keyword evidence="2" id="KW-0548">Nucleotidyltransferase</keyword>
<reference evidence="3" key="1">
    <citation type="journal article" date="2019" name="Int. J. Syst. Evol. Microbiol.">
        <title>The Global Catalogue of Microorganisms (GCM) 10K type strain sequencing project: providing services to taxonomists for standard genome sequencing and annotation.</title>
        <authorList>
            <consortium name="The Broad Institute Genomics Platform"/>
            <consortium name="The Broad Institute Genome Sequencing Center for Infectious Disease"/>
            <person name="Wu L."/>
            <person name="Ma J."/>
        </authorList>
    </citation>
    <scope>NUCLEOTIDE SEQUENCE [LARGE SCALE GENOMIC DNA]</scope>
    <source>
        <strain evidence="3">CCUG 49560</strain>
    </source>
</reference>
<gene>
    <name evidence="2" type="ORF">ACFO8L_17825</name>
</gene>
<evidence type="ECO:0000313" key="2">
    <source>
        <dbReference type="EMBL" id="MFC4587955.1"/>
    </source>
</evidence>
<dbReference type="Proteomes" id="UP001595891">
    <property type="component" value="Unassembled WGS sequence"/>
</dbReference>
<dbReference type="EC" id="2.7.7.24" evidence="2"/>
<organism evidence="2 3">
    <name type="scientific">Sphaerisporangium corydalis</name>
    <dbReference type="NCBI Taxonomy" id="1441875"/>
    <lineage>
        <taxon>Bacteria</taxon>
        <taxon>Bacillati</taxon>
        <taxon>Actinomycetota</taxon>
        <taxon>Actinomycetes</taxon>
        <taxon>Streptosporangiales</taxon>
        <taxon>Streptosporangiaceae</taxon>
        <taxon>Sphaerisporangium</taxon>
    </lineage>
</organism>
<feature type="domain" description="Nucleotidyl transferase" evidence="1">
    <location>
        <begin position="2"/>
        <end position="234"/>
    </location>
</feature>
<keyword evidence="3" id="KW-1185">Reference proteome</keyword>
<proteinExistence type="predicted"/>
<comment type="caution">
    <text evidence="2">The sequence shown here is derived from an EMBL/GenBank/DDBJ whole genome shotgun (WGS) entry which is preliminary data.</text>
</comment>
<dbReference type="PANTHER" id="PTHR42883">
    <property type="entry name" value="GLUCOSE-1-PHOSPHATE THYMIDYLTRANSFERASE"/>
    <property type="match status" value="1"/>
</dbReference>
<keyword evidence="2" id="KW-0808">Transferase</keyword>
<evidence type="ECO:0000259" key="1">
    <source>
        <dbReference type="Pfam" id="PF00483"/>
    </source>
</evidence>
<dbReference type="NCBIfam" id="TIGR01208">
    <property type="entry name" value="rmlA_long"/>
    <property type="match status" value="1"/>
</dbReference>
<dbReference type="PANTHER" id="PTHR42883:SF2">
    <property type="entry name" value="THYMIDYLYLTRANSFERASE"/>
    <property type="match status" value="1"/>
</dbReference>
<dbReference type="GO" id="GO:0008879">
    <property type="term" value="F:glucose-1-phosphate thymidylyltransferase activity"/>
    <property type="evidence" value="ECO:0007669"/>
    <property type="project" value="UniProtKB-EC"/>
</dbReference>
<evidence type="ECO:0000313" key="3">
    <source>
        <dbReference type="Proteomes" id="UP001595891"/>
    </source>
</evidence>
<dbReference type="Gene3D" id="2.160.10.10">
    <property type="entry name" value="Hexapeptide repeat proteins"/>
    <property type="match status" value="1"/>
</dbReference>
<accession>A0ABV9EEI5</accession>
<dbReference type="Pfam" id="PF00483">
    <property type="entry name" value="NTP_transferase"/>
    <property type="match status" value="1"/>
</dbReference>
<dbReference type="EMBL" id="JBHSFN010000010">
    <property type="protein sequence ID" value="MFC4587955.1"/>
    <property type="molecule type" value="Genomic_DNA"/>
</dbReference>
<dbReference type="InterPro" id="IPR005908">
    <property type="entry name" value="G1P_thy_trans_l"/>
</dbReference>
<protein>
    <submittedName>
        <fullName evidence="2">Glucose-1-phosphate thymidylyltransferase</fullName>
        <ecNumber evidence="2">2.7.7.24</ecNumber>
    </submittedName>
</protein>